<comment type="function">
    <text evidence="12">Catalyzes the oxidation of L-aspartate to iminoaspartate.</text>
</comment>
<proteinExistence type="inferred from homology"/>
<evidence type="ECO:0000256" key="11">
    <source>
        <dbReference type="NCBIfam" id="TIGR00551"/>
    </source>
</evidence>
<keyword evidence="9 12" id="KW-0560">Oxidoreductase</keyword>
<protein>
    <recommendedName>
        <fullName evidence="5 11">L-aspartate oxidase</fullName>
        <ecNumber evidence="4 11">1.4.3.16</ecNumber>
    </recommendedName>
</protein>
<feature type="domain" description="FAD-dependent oxidoreductase 2 FAD-binding" evidence="13">
    <location>
        <begin position="11"/>
        <end position="375"/>
    </location>
</feature>
<dbReference type="InterPro" id="IPR005288">
    <property type="entry name" value="NadB"/>
</dbReference>
<evidence type="ECO:0000259" key="14">
    <source>
        <dbReference type="Pfam" id="PF02910"/>
    </source>
</evidence>
<dbReference type="SUPFAM" id="SSF56425">
    <property type="entry name" value="Succinate dehydrogenase/fumarate reductase flavoprotein, catalytic domain"/>
    <property type="match status" value="1"/>
</dbReference>
<dbReference type="InterPro" id="IPR027477">
    <property type="entry name" value="Succ_DH/fumarate_Rdtase_cat_sf"/>
</dbReference>
<keyword evidence="7 12" id="KW-0662">Pyridine nucleotide biosynthesis</keyword>
<feature type="domain" description="Fumarate reductase/succinate dehydrogenase flavoprotein-like C-terminal" evidence="14">
    <location>
        <begin position="421"/>
        <end position="521"/>
    </location>
</feature>
<gene>
    <name evidence="15" type="primary">nadB</name>
    <name evidence="15" type="ORF">QQS35_14505</name>
</gene>
<dbReference type="Gene3D" id="3.50.50.60">
    <property type="entry name" value="FAD/NAD(P)-binding domain"/>
    <property type="match status" value="1"/>
</dbReference>
<dbReference type="Pfam" id="PF02910">
    <property type="entry name" value="Succ_DH_flav_C"/>
    <property type="match status" value="1"/>
</dbReference>
<dbReference type="NCBIfam" id="TIGR00551">
    <property type="entry name" value="nadB"/>
    <property type="match status" value="1"/>
</dbReference>
<comment type="catalytic activity">
    <reaction evidence="10">
        <text>L-aspartate + O2 = iminosuccinate + H2O2</text>
        <dbReference type="Rhea" id="RHEA:25876"/>
        <dbReference type="ChEBI" id="CHEBI:15379"/>
        <dbReference type="ChEBI" id="CHEBI:16240"/>
        <dbReference type="ChEBI" id="CHEBI:29991"/>
        <dbReference type="ChEBI" id="CHEBI:77875"/>
        <dbReference type="EC" id="1.4.3.16"/>
    </reaction>
    <physiologicalReaction direction="left-to-right" evidence="10">
        <dbReference type="Rhea" id="RHEA:25877"/>
    </physiologicalReaction>
</comment>
<evidence type="ECO:0000256" key="3">
    <source>
        <dbReference type="ARBA" id="ARBA00008562"/>
    </source>
</evidence>
<dbReference type="PRINTS" id="PR00368">
    <property type="entry name" value="FADPNR"/>
</dbReference>
<dbReference type="GO" id="GO:0008734">
    <property type="term" value="F:L-aspartate oxidase activity"/>
    <property type="evidence" value="ECO:0007669"/>
    <property type="project" value="UniProtKB-EC"/>
</dbReference>
<dbReference type="InterPro" id="IPR015939">
    <property type="entry name" value="Fum_Rdtase/Succ_DH_flav-like_C"/>
</dbReference>
<comment type="subcellular location">
    <subcellularLocation>
        <location evidence="12">Cytoplasm</location>
    </subcellularLocation>
</comment>
<evidence type="ECO:0000313" key="15">
    <source>
        <dbReference type="EMBL" id="MDL4841649.1"/>
    </source>
</evidence>
<dbReference type="EMBL" id="JASTZU010000042">
    <property type="protein sequence ID" value="MDL4841649.1"/>
    <property type="molecule type" value="Genomic_DNA"/>
</dbReference>
<dbReference type="NCBIfam" id="NF005978">
    <property type="entry name" value="PRK08071.1"/>
    <property type="match status" value="1"/>
</dbReference>
<comment type="pathway">
    <text evidence="2 12">Cofactor biosynthesis; NAD(+) biosynthesis; iminoaspartate from L-aspartate (oxidase route): step 1/1.</text>
</comment>
<dbReference type="Gene3D" id="1.20.58.100">
    <property type="entry name" value="Fumarate reductase/succinate dehydrogenase flavoprotein-like, C-terminal domain"/>
    <property type="match status" value="1"/>
</dbReference>
<comment type="caution">
    <text evidence="15">The sequence shown here is derived from an EMBL/GenBank/DDBJ whole genome shotgun (WGS) entry which is preliminary data.</text>
</comment>
<evidence type="ECO:0000256" key="1">
    <source>
        <dbReference type="ARBA" id="ARBA00001974"/>
    </source>
</evidence>
<evidence type="ECO:0000313" key="16">
    <source>
        <dbReference type="Proteomes" id="UP001235343"/>
    </source>
</evidence>
<name>A0ABT7L709_9BACI</name>
<dbReference type="Gene3D" id="3.90.700.10">
    <property type="entry name" value="Succinate dehydrogenase/fumarate reductase flavoprotein, catalytic domain"/>
    <property type="match status" value="1"/>
</dbReference>
<evidence type="ECO:0000256" key="4">
    <source>
        <dbReference type="ARBA" id="ARBA00012173"/>
    </source>
</evidence>
<evidence type="ECO:0000256" key="8">
    <source>
        <dbReference type="ARBA" id="ARBA00022827"/>
    </source>
</evidence>
<evidence type="ECO:0000256" key="5">
    <source>
        <dbReference type="ARBA" id="ARBA00021901"/>
    </source>
</evidence>
<organism evidence="15 16">
    <name type="scientific">Aquibacillus rhizosphaerae</name>
    <dbReference type="NCBI Taxonomy" id="3051431"/>
    <lineage>
        <taxon>Bacteria</taxon>
        <taxon>Bacillati</taxon>
        <taxon>Bacillota</taxon>
        <taxon>Bacilli</taxon>
        <taxon>Bacillales</taxon>
        <taxon>Bacillaceae</taxon>
        <taxon>Aquibacillus</taxon>
    </lineage>
</organism>
<dbReference type="EC" id="1.4.3.16" evidence="4 11"/>
<evidence type="ECO:0000259" key="13">
    <source>
        <dbReference type="Pfam" id="PF00890"/>
    </source>
</evidence>
<evidence type="ECO:0000256" key="2">
    <source>
        <dbReference type="ARBA" id="ARBA00004950"/>
    </source>
</evidence>
<sequence length="528" mass="58313">MRCNGINKKKVIIIGSGLAALTVAERLCQHCHVIILTKSNKDHSNSIKAQGGIAASVSQTDHWKIHYQDTMMAGCFYNNQMAVNVLVEKGPLYINKLMEQGLEFDRDRNGDLLLGKEGAHQKRRILHAGGDATGKVVMNFMKKQIDGKVTIIEHEVVLDLVIENNTCIGVITSNSHEQLTTYYADHIVLATGGCGGLYQVTSNDPSVVGDGLAMAYRAGASLSDLEFIQFHPTMLYLNNRNYGLVSEAVRGEGAILVNDVGKLVMKDTHPLKDLAPRDVVARAIQTEMTNGKTVFLDISMIENFSMKFPTISSLCEQANIDVDTGLIPVAPGAHFLMGGVVTNQVGETTVDGLYAIGEVACTGVHGANRLASNSLLEGIVFSNLLADQILLTPTDVSVYRKTNAMDKKTYTPVGPLPNLAEIQEVMQIHVGIERTKQGLLDAKSWIEQYDFRSYRDALINNYTPIQIRTVNMLTTCWLIITSALKRTESRGAHYRNDYPLINDHEWRNKQIIRKRLETEPRKMTGVGQ</sequence>
<evidence type="ECO:0000256" key="6">
    <source>
        <dbReference type="ARBA" id="ARBA00022630"/>
    </source>
</evidence>
<dbReference type="PANTHER" id="PTHR42716:SF2">
    <property type="entry name" value="L-ASPARTATE OXIDASE, CHLOROPLASTIC"/>
    <property type="match status" value="1"/>
</dbReference>
<keyword evidence="6 12" id="KW-0285">Flavoprotein</keyword>
<evidence type="ECO:0000256" key="10">
    <source>
        <dbReference type="ARBA" id="ARBA00048305"/>
    </source>
</evidence>
<dbReference type="SUPFAM" id="SSF46977">
    <property type="entry name" value="Succinate dehydrogenase/fumarate reductase flavoprotein C-terminal domain"/>
    <property type="match status" value="1"/>
</dbReference>
<reference evidence="15 16" key="1">
    <citation type="submission" date="2023-06" db="EMBL/GenBank/DDBJ databases">
        <title>Aquibacillus rhizosphaerae LR5S19.</title>
        <authorList>
            <person name="Sun J.-Q."/>
        </authorList>
    </citation>
    <scope>NUCLEOTIDE SEQUENCE [LARGE SCALE GENOMIC DNA]</scope>
    <source>
        <strain evidence="15 16">LR5S19</strain>
    </source>
</reference>
<evidence type="ECO:0000256" key="9">
    <source>
        <dbReference type="ARBA" id="ARBA00023002"/>
    </source>
</evidence>
<evidence type="ECO:0000256" key="12">
    <source>
        <dbReference type="RuleBase" id="RU362049"/>
    </source>
</evidence>
<dbReference type="InterPro" id="IPR036188">
    <property type="entry name" value="FAD/NAD-bd_sf"/>
</dbReference>
<comment type="similarity">
    <text evidence="3 12">Belongs to the FAD-dependent oxidoreductase 2 family. NadB subfamily.</text>
</comment>
<dbReference type="InterPro" id="IPR003953">
    <property type="entry name" value="FAD-dep_OxRdtase_2_FAD-bd"/>
</dbReference>
<dbReference type="SUPFAM" id="SSF51905">
    <property type="entry name" value="FAD/NAD(P)-binding domain"/>
    <property type="match status" value="1"/>
</dbReference>
<keyword evidence="16" id="KW-1185">Reference proteome</keyword>
<comment type="cofactor">
    <cofactor evidence="1 12">
        <name>FAD</name>
        <dbReference type="ChEBI" id="CHEBI:57692"/>
    </cofactor>
</comment>
<evidence type="ECO:0000256" key="7">
    <source>
        <dbReference type="ARBA" id="ARBA00022642"/>
    </source>
</evidence>
<accession>A0ABT7L709</accession>
<dbReference type="Pfam" id="PF00890">
    <property type="entry name" value="FAD_binding_2"/>
    <property type="match status" value="1"/>
</dbReference>
<dbReference type="Proteomes" id="UP001235343">
    <property type="component" value="Unassembled WGS sequence"/>
</dbReference>
<dbReference type="InterPro" id="IPR037099">
    <property type="entry name" value="Fum_R/Succ_DH_flav-like_C_sf"/>
</dbReference>
<keyword evidence="8 12" id="KW-0274">FAD</keyword>
<dbReference type="PANTHER" id="PTHR42716">
    <property type="entry name" value="L-ASPARTATE OXIDASE"/>
    <property type="match status" value="1"/>
</dbReference>